<evidence type="ECO:0000259" key="1">
    <source>
        <dbReference type="Pfam" id="PF00561"/>
    </source>
</evidence>
<dbReference type="Pfam" id="PF00561">
    <property type="entry name" value="Abhydrolase_1"/>
    <property type="match status" value="1"/>
</dbReference>
<keyword evidence="3" id="KW-1185">Reference proteome</keyword>
<gene>
    <name evidence="2" type="ORF">SAMN04487989_101415</name>
</gene>
<dbReference type="AlphaFoldDB" id="A0A1I4Z059"/>
<proteinExistence type="predicted"/>
<dbReference type="InterPro" id="IPR000073">
    <property type="entry name" value="AB_hydrolase_1"/>
</dbReference>
<dbReference type="SUPFAM" id="SSF53474">
    <property type="entry name" value="alpha/beta-Hydrolases"/>
    <property type="match status" value="1"/>
</dbReference>
<dbReference type="RefSeq" id="WP_092205981.1">
    <property type="nucleotide sequence ID" value="NZ_FOVN01000001.1"/>
</dbReference>
<dbReference type="Proteomes" id="UP000198705">
    <property type="component" value="Unassembled WGS sequence"/>
</dbReference>
<accession>A0A1I4Z059</accession>
<name>A0A1I4Z059_9FLAO</name>
<dbReference type="EMBL" id="FOVN01000001">
    <property type="protein sequence ID" value="SFN43642.1"/>
    <property type="molecule type" value="Genomic_DNA"/>
</dbReference>
<sequence length="257" mass="28906">MILDYKGTAVFYSDQGNGTPIVLLHGFLESSIMWQRLIPKLIERNRVITIDLLGHGQTDCLGYIHTMELMADMVRAVLIHLNIAKSIFIGHSMGGYVALAFAEKFPELLLGICLANSTAQADSPERKLNRNRAIKAVKHNHKAFVSMAVTNLFACDNQIILSEEISQVKKEALKTQQQGIIAALEGMKIRVDRTDILKNITCPKLLIIGRRDTVIPCEILIKEAKDTKTNFVIFPDGHMSYIENESLFLQEIMHFIE</sequence>
<protein>
    <submittedName>
        <fullName evidence="2">Pimeloyl-ACP methyl ester carboxylesterase</fullName>
    </submittedName>
</protein>
<dbReference type="InterPro" id="IPR050266">
    <property type="entry name" value="AB_hydrolase_sf"/>
</dbReference>
<evidence type="ECO:0000313" key="3">
    <source>
        <dbReference type="Proteomes" id="UP000198705"/>
    </source>
</evidence>
<dbReference type="OrthoDB" id="252464at2"/>
<dbReference type="InterPro" id="IPR029058">
    <property type="entry name" value="AB_hydrolase_fold"/>
</dbReference>
<dbReference type="PANTHER" id="PTHR43798">
    <property type="entry name" value="MONOACYLGLYCEROL LIPASE"/>
    <property type="match status" value="1"/>
</dbReference>
<dbReference type="STRING" id="649333.SAMN04487989_101415"/>
<reference evidence="3" key="1">
    <citation type="submission" date="2016-10" db="EMBL/GenBank/DDBJ databases">
        <authorList>
            <person name="Varghese N."/>
            <person name="Submissions S."/>
        </authorList>
    </citation>
    <scope>NUCLEOTIDE SEQUENCE [LARGE SCALE GENOMIC DNA]</scope>
    <source>
        <strain evidence="3">DSM 23925</strain>
    </source>
</reference>
<dbReference type="Gene3D" id="3.40.50.1820">
    <property type="entry name" value="alpha/beta hydrolase"/>
    <property type="match status" value="1"/>
</dbReference>
<organism evidence="2 3">
    <name type="scientific">Bizionia echini</name>
    <dbReference type="NCBI Taxonomy" id="649333"/>
    <lineage>
        <taxon>Bacteria</taxon>
        <taxon>Pseudomonadati</taxon>
        <taxon>Bacteroidota</taxon>
        <taxon>Flavobacteriia</taxon>
        <taxon>Flavobacteriales</taxon>
        <taxon>Flavobacteriaceae</taxon>
        <taxon>Bizionia</taxon>
    </lineage>
</organism>
<evidence type="ECO:0000313" key="2">
    <source>
        <dbReference type="EMBL" id="SFN43642.1"/>
    </source>
</evidence>
<dbReference type="PRINTS" id="PR00111">
    <property type="entry name" value="ABHYDROLASE"/>
</dbReference>
<feature type="domain" description="AB hydrolase-1" evidence="1">
    <location>
        <begin position="20"/>
        <end position="244"/>
    </location>
</feature>